<dbReference type="SMART" id="SM00342">
    <property type="entry name" value="HTH_ARAC"/>
    <property type="match status" value="1"/>
</dbReference>
<sequence>MHPGRNDTMKWITRIRTRNQNQVSLFYTLLISFISIIVLLLSIHAWSYSFFRNRIKDEIILNSAMNLNTTVANYEKHIRLIRSYMVGYLFGTDTEILKNGNPLSHYDTVVKAQYELQHSLNNSLLYLENIIYYYKDSGFVIEKDGTRDAATMFGKFYVQPAYGVNFWNQELEGTDSFKIYPSAPFTSETAFERKSLGTLMPILVKGSFEHNFAFIVLMKSRALYESFHQPQPESQFMIWDGRQLVFTSESGIELPPGLMAKKGDGYERIGGAYYFYKTSAETGLTYIESVSDKGLAKQLRHLNAIMAVLLFLSLLISLAVSTFIAKRFHNPLASLLRSIENYGVGLPLLGKSRIKEFNVLHNDLHSKNSLLQQFAYMTRLKNIHGKGAQLLTSVDANRPFKLILFQIDFKAQLLAEFANVHHRAFNTYRELIDLHFAKLHSESLTFQIEKDQILSILFIEKEDEDRHAADFDALVHTLATDSVFCNFTIVPSPIHAHSSDFVEAYQNALELIRQRKLGEGVQVITEWEPQPALMIPTPSEEGELVANLQAGSDSVTLPLVDRLLDQLAKAGALAWQFQDFAQDVVNKTIKMMYAQNISIQAFSDKGSPYDHLKACYTLEQYKDFFHWFLKRSGEAIQDKKSETDVMTKFVMEYVESNFGEDLSLDAISAKLGITGPYLSTYFKEKTGTNFSDYIFTVRMNKAMDMLRDTDLKIQEIASLIGYYTAASFNRVFKKHTGITPSEFRRLNSRH</sequence>
<organism evidence="6 7">
    <name type="scientific">Paenibacillus whitsoniae</name>
    <dbReference type="NCBI Taxonomy" id="2496558"/>
    <lineage>
        <taxon>Bacteria</taxon>
        <taxon>Bacillati</taxon>
        <taxon>Bacillota</taxon>
        <taxon>Bacilli</taxon>
        <taxon>Bacillales</taxon>
        <taxon>Paenibacillaceae</taxon>
        <taxon>Paenibacillus</taxon>
    </lineage>
</organism>
<dbReference type="InterPro" id="IPR018062">
    <property type="entry name" value="HTH_AraC-typ_CS"/>
</dbReference>
<dbReference type="InterPro" id="IPR009057">
    <property type="entry name" value="Homeodomain-like_sf"/>
</dbReference>
<evidence type="ECO:0000256" key="1">
    <source>
        <dbReference type="ARBA" id="ARBA00023015"/>
    </source>
</evidence>
<reference evidence="6 7" key="1">
    <citation type="submission" date="2018-12" db="EMBL/GenBank/DDBJ databases">
        <title>Bacillus ochoae sp. nov., Paenibacillus whitsoniae sp. nov., Paenibacillus spiritus sp. nov. Isolated from the Mars Exploration Rover during spacecraft assembly.</title>
        <authorList>
            <person name="Seuylemezian A."/>
            <person name="Vaishampayan P."/>
        </authorList>
    </citation>
    <scope>NUCLEOTIDE SEQUENCE [LARGE SCALE GENOMIC DNA]</scope>
    <source>
        <strain evidence="6 7">MER 54</strain>
    </source>
</reference>
<keyword evidence="4" id="KW-0472">Membrane</keyword>
<evidence type="ECO:0000256" key="2">
    <source>
        <dbReference type="ARBA" id="ARBA00023125"/>
    </source>
</evidence>
<dbReference type="PRINTS" id="PR00032">
    <property type="entry name" value="HTHARAC"/>
</dbReference>
<evidence type="ECO:0000256" key="4">
    <source>
        <dbReference type="SAM" id="Phobius"/>
    </source>
</evidence>
<feature type="transmembrane region" description="Helical" evidence="4">
    <location>
        <begin position="302"/>
        <end position="325"/>
    </location>
</feature>
<dbReference type="Pfam" id="PF12833">
    <property type="entry name" value="HTH_18"/>
    <property type="match status" value="1"/>
</dbReference>
<accession>A0A3S0A3W0</accession>
<dbReference type="EMBL" id="RXHU01000042">
    <property type="protein sequence ID" value="RTE08939.1"/>
    <property type="molecule type" value="Genomic_DNA"/>
</dbReference>
<feature type="domain" description="HTH araC/xylS-type" evidence="5">
    <location>
        <begin position="648"/>
        <end position="746"/>
    </location>
</feature>
<dbReference type="PANTHER" id="PTHR43280:SF2">
    <property type="entry name" value="HTH-TYPE TRANSCRIPTIONAL REGULATOR EXSA"/>
    <property type="match status" value="1"/>
</dbReference>
<keyword evidence="1" id="KW-0805">Transcription regulation</keyword>
<comment type="caution">
    <text evidence="6">The sequence shown here is derived from an EMBL/GenBank/DDBJ whole genome shotgun (WGS) entry which is preliminary data.</text>
</comment>
<dbReference type="Gene3D" id="1.10.10.60">
    <property type="entry name" value="Homeodomain-like"/>
    <property type="match status" value="2"/>
</dbReference>
<dbReference type="OrthoDB" id="2647723at2"/>
<dbReference type="InterPro" id="IPR020449">
    <property type="entry name" value="Tscrpt_reg_AraC-type_HTH"/>
</dbReference>
<feature type="transmembrane region" description="Helical" evidence="4">
    <location>
        <begin position="25"/>
        <end position="46"/>
    </location>
</feature>
<gene>
    <name evidence="6" type="ORF">EJQ19_15625</name>
</gene>
<evidence type="ECO:0000259" key="5">
    <source>
        <dbReference type="PROSITE" id="PS01124"/>
    </source>
</evidence>
<dbReference type="PANTHER" id="PTHR43280">
    <property type="entry name" value="ARAC-FAMILY TRANSCRIPTIONAL REGULATOR"/>
    <property type="match status" value="1"/>
</dbReference>
<protein>
    <submittedName>
        <fullName evidence="6">AraC family transcriptional regulator</fullName>
    </submittedName>
</protein>
<dbReference type="Proteomes" id="UP000276128">
    <property type="component" value="Unassembled WGS sequence"/>
</dbReference>
<keyword evidence="7" id="KW-1185">Reference proteome</keyword>
<dbReference type="PROSITE" id="PS01124">
    <property type="entry name" value="HTH_ARAC_FAMILY_2"/>
    <property type="match status" value="1"/>
</dbReference>
<keyword evidence="3" id="KW-0804">Transcription</keyword>
<proteinExistence type="predicted"/>
<dbReference type="GO" id="GO:0043565">
    <property type="term" value="F:sequence-specific DNA binding"/>
    <property type="evidence" value="ECO:0007669"/>
    <property type="project" value="InterPro"/>
</dbReference>
<dbReference type="InterPro" id="IPR018060">
    <property type="entry name" value="HTH_AraC"/>
</dbReference>
<keyword evidence="2" id="KW-0238">DNA-binding</keyword>
<dbReference type="PROSITE" id="PS00041">
    <property type="entry name" value="HTH_ARAC_FAMILY_1"/>
    <property type="match status" value="1"/>
</dbReference>
<evidence type="ECO:0000313" key="7">
    <source>
        <dbReference type="Proteomes" id="UP000276128"/>
    </source>
</evidence>
<keyword evidence="4" id="KW-0812">Transmembrane</keyword>
<dbReference type="AlphaFoldDB" id="A0A3S0A3W0"/>
<dbReference type="SUPFAM" id="SSF46689">
    <property type="entry name" value="Homeodomain-like"/>
    <property type="match status" value="2"/>
</dbReference>
<name>A0A3S0A3W0_9BACL</name>
<keyword evidence="4" id="KW-1133">Transmembrane helix</keyword>
<dbReference type="GO" id="GO:0003700">
    <property type="term" value="F:DNA-binding transcription factor activity"/>
    <property type="evidence" value="ECO:0007669"/>
    <property type="project" value="InterPro"/>
</dbReference>
<evidence type="ECO:0000313" key="6">
    <source>
        <dbReference type="EMBL" id="RTE08939.1"/>
    </source>
</evidence>
<evidence type="ECO:0000256" key="3">
    <source>
        <dbReference type="ARBA" id="ARBA00023163"/>
    </source>
</evidence>